<dbReference type="Proteomes" id="UP000014500">
    <property type="component" value="Unassembled WGS sequence"/>
</dbReference>
<dbReference type="EnsemblMetazoa" id="SMAR002523-RA">
    <property type="protein sequence ID" value="SMAR002523-PA"/>
    <property type="gene ID" value="SMAR002523"/>
</dbReference>
<protein>
    <submittedName>
        <fullName evidence="2">Uncharacterized protein</fullName>
    </submittedName>
</protein>
<dbReference type="AlphaFoldDB" id="T1INE6"/>
<dbReference type="EMBL" id="JH431162">
    <property type="status" value="NOT_ANNOTATED_CDS"/>
    <property type="molecule type" value="Genomic_DNA"/>
</dbReference>
<reference evidence="2" key="2">
    <citation type="submission" date="2015-02" db="UniProtKB">
        <authorList>
            <consortium name="EnsemblMetazoa"/>
        </authorList>
    </citation>
    <scope>IDENTIFICATION</scope>
</reference>
<proteinExistence type="predicted"/>
<sequence>MAEESGTEQPSSNGSATPRSKPMMPPNQQQHALVQKAIAEFHVGRYFNVKHLPHDITSQEVRAAFEERGENIRELQLNNFTHTVNFSSFREILCTPLEWNIALGVNFARCHDDTF</sequence>
<keyword evidence="3" id="KW-1185">Reference proteome</keyword>
<name>T1INE6_STRMM</name>
<feature type="region of interest" description="Disordered" evidence="1">
    <location>
        <begin position="1"/>
        <end position="31"/>
    </location>
</feature>
<reference evidence="3" key="1">
    <citation type="submission" date="2011-05" db="EMBL/GenBank/DDBJ databases">
        <authorList>
            <person name="Richards S.R."/>
            <person name="Qu J."/>
            <person name="Jiang H."/>
            <person name="Jhangiani S.N."/>
            <person name="Agravi P."/>
            <person name="Goodspeed R."/>
            <person name="Gross S."/>
            <person name="Mandapat C."/>
            <person name="Jackson L."/>
            <person name="Mathew T."/>
            <person name="Pu L."/>
            <person name="Thornton R."/>
            <person name="Saada N."/>
            <person name="Wilczek-Boney K.B."/>
            <person name="Lee S."/>
            <person name="Kovar C."/>
            <person name="Wu Y."/>
            <person name="Scherer S.E."/>
            <person name="Worley K.C."/>
            <person name="Muzny D.M."/>
            <person name="Gibbs R."/>
        </authorList>
    </citation>
    <scope>NUCLEOTIDE SEQUENCE</scope>
    <source>
        <strain evidence="3">Brora</strain>
    </source>
</reference>
<dbReference type="HOGENOM" id="CLU_2111913_0_0_1"/>
<evidence type="ECO:0000313" key="3">
    <source>
        <dbReference type="Proteomes" id="UP000014500"/>
    </source>
</evidence>
<evidence type="ECO:0000256" key="1">
    <source>
        <dbReference type="SAM" id="MobiDB-lite"/>
    </source>
</evidence>
<organism evidence="2 3">
    <name type="scientific">Strigamia maritima</name>
    <name type="common">European centipede</name>
    <name type="synonym">Geophilus maritimus</name>
    <dbReference type="NCBI Taxonomy" id="126957"/>
    <lineage>
        <taxon>Eukaryota</taxon>
        <taxon>Metazoa</taxon>
        <taxon>Ecdysozoa</taxon>
        <taxon>Arthropoda</taxon>
        <taxon>Myriapoda</taxon>
        <taxon>Chilopoda</taxon>
        <taxon>Pleurostigmophora</taxon>
        <taxon>Geophilomorpha</taxon>
        <taxon>Linotaeniidae</taxon>
        <taxon>Strigamia</taxon>
    </lineage>
</organism>
<evidence type="ECO:0000313" key="2">
    <source>
        <dbReference type="EnsemblMetazoa" id="SMAR002523-PA"/>
    </source>
</evidence>
<accession>T1INE6</accession>
<feature type="compositionally biased region" description="Polar residues" evidence="1">
    <location>
        <begin position="7"/>
        <end position="18"/>
    </location>
</feature>